<name>A0A7C8I8H6_9PLEO</name>
<keyword evidence="3" id="KW-1185">Reference proteome</keyword>
<evidence type="ECO:0000256" key="1">
    <source>
        <dbReference type="SAM" id="MobiDB-lite"/>
    </source>
</evidence>
<protein>
    <submittedName>
        <fullName evidence="2">Uncharacterized protein</fullName>
    </submittedName>
</protein>
<comment type="caution">
    <text evidence="2">The sequence shown here is derived from an EMBL/GenBank/DDBJ whole genome shotgun (WGS) entry which is preliminary data.</text>
</comment>
<organism evidence="2 3">
    <name type="scientific">Massariosphaeria phaeospora</name>
    <dbReference type="NCBI Taxonomy" id="100035"/>
    <lineage>
        <taxon>Eukaryota</taxon>
        <taxon>Fungi</taxon>
        <taxon>Dikarya</taxon>
        <taxon>Ascomycota</taxon>
        <taxon>Pezizomycotina</taxon>
        <taxon>Dothideomycetes</taxon>
        <taxon>Pleosporomycetidae</taxon>
        <taxon>Pleosporales</taxon>
        <taxon>Pleosporales incertae sedis</taxon>
        <taxon>Massariosphaeria</taxon>
    </lineage>
</organism>
<evidence type="ECO:0000313" key="3">
    <source>
        <dbReference type="Proteomes" id="UP000481861"/>
    </source>
</evidence>
<dbReference type="Proteomes" id="UP000481861">
    <property type="component" value="Unassembled WGS sequence"/>
</dbReference>
<gene>
    <name evidence="2" type="ORF">BDV95DRAFT_606555</name>
</gene>
<dbReference type="EMBL" id="JAADJZ010000010">
    <property type="protein sequence ID" value="KAF2871986.1"/>
    <property type="molecule type" value="Genomic_DNA"/>
</dbReference>
<evidence type="ECO:0000313" key="2">
    <source>
        <dbReference type="EMBL" id="KAF2871986.1"/>
    </source>
</evidence>
<reference evidence="2 3" key="1">
    <citation type="submission" date="2020-01" db="EMBL/GenBank/DDBJ databases">
        <authorList>
            <consortium name="DOE Joint Genome Institute"/>
            <person name="Haridas S."/>
            <person name="Albert R."/>
            <person name="Binder M."/>
            <person name="Bloem J."/>
            <person name="Labutti K."/>
            <person name="Salamov A."/>
            <person name="Andreopoulos B."/>
            <person name="Baker S.E."/>
            <person name="Barry K."/>
            <person name="Bills G."/>
            <person name="Bluhm B.H."/>
            <person name="Cannon C."/>
            <person name="Castanera R."/>
            <person name="Culley D.E."/>
            <person name="Daum C."/>
            <person name="Ezra D."/>
            <person name="Gonzalez J.B."/>
            <person name="Henrissat B."/>
            <person name="Kuo A."/>
            <person name="Liang C."/>
            <person name="Lipzen A."/>
            <person name="Lutzoni F."/>
            <person name="Magnuson J."/>
            <person name="Mondo S."/>
            <person name="Nolan M."/>
            <person name="Ohm R."/>
            <person name="Pangilinan J."/>
            <person name="Park H.-J.H."/>
            <person name="Ramirez L."/>
            <person name="Alfaro M."/>
            <person name="Sun H."/>
            <person name="Tritt A."/>
            <person name="Yoshinaga Y."/>
            <person name="Zwiers L.-H.L."/>
            <person name="Turgeon B.G."/>
            <person name="Goodwin S.B."/>
            <person name="Spatafora J.W."/>
            <person name="Crous P.W."/>
            <person name="Grigoriev I.V."/>
        </authorList>
    </citation>
    <scope>NUCLEOTIDE SEQUENCE [LARGE SCALE GENOMIC DNA]</scope>
    <source>
        <strain evidence="2 3">CBS 611.86</strain>
    </source>
</reference>
<feature type="compositionally biased region" description="Basic and acidic residues" evidence="1">
    <location>
        <begin position="157"/>
        <end position="167"/>
    </location>
</feature>
<proteinExistence type="predicted"/>
<feature type="region of interest" description="Disordered" evidence="1">
    <location>
        <begin position="1"/>
        <end position="60"/>
    </location>
</feature>
<feature type="region of interest" description="Disordered" evidence="1">
    <location>
        <begin position="156"/>
        <end position="177"/>
    </location>
</feature>
<feature type="compositionally biased region" description="Basic and acidic residues" evidence="1">
    <location>
        <begin position="1"/>
        <end position="12"/>
    </location>
</feature>
<sequence length="177" mass="20416">MAKSNREEDDRNNGQGEAKKRKLQADPEPTNQKSDSPKPRRPKHPKVEHGVKAPEGTTLPNWREHWQELQALNVIQLGKVGAADVEQELAKERIQISDRVDKAKKKAKTAQLKKDYASELQEHVQNRPWERENRRAFAVLSNWTMGIDKYPASFMEDYERTTDRDAPSEVSNDTEDE</sequence>
<dbReference type="AlphaFoldDB" id="A0A7C8I8H6"/>
<accession>A0A7C8I8H6</accession>